<evidence type="ECO:0000256" key="2">
    <source>
        <dbReference type="ARBA" id="ARBA00022603"/>
    </source>
</evidence>
<evidence type="ECO:0000256" key="1">
    <source>
        <dbReference type="ARBA" id="ARBA00010815"/>
    </source>
</evidence>
<evidence type="ECO:0000256" key="5">
    <source>
        <dbReference type="ARBA" id="ARBA00023098"/>
    </source>
</evidence>
<dbReference type="InterPro" id="IPR050723">
    <property type="entry name" value="CFA/CMAS"/>
</dbReference>
<dbReference type="OrthoDB" id="8300214at2759"/>
<dbReference type="PANTHER" id="PTHR43667">
    <property type="entry name" value="CYCLOPROPANE-FATTY-ACYL-PHOSPHOLIPID SYNTHASE"/>
    <property type="match status" value="1"/>
</dbReference>
<dbReference type="EMBL" id="KN840594">
    <property type="protein sequence ID" value="KIP03918.1"/>
    <property type="molecule type" value="Genomic_DNA"/>
</dbReference>
<keyword evidence="5" id="KW-0443">Lipid metabolism</keyword>
<protein>
    <submittedName>
        <fullName evidence="6">Uncharacterized protein</fullName>
    </submittedName>
</protein>
<dbReference type="GO" id="GO:0008168">
    <property type="term" value="F:methyltransferase activity"/>
    <property type="evidence" value="ECO:0007669"/>
    <property type="project" value="UniProtKB-KW"/>
</dbReference>
<keyword evidence="4" id="KW-0949">S-adenosyl-L-methionine</keyword>
<dbReference type="HOGENOM" id="CLU_026434_0_0_1"/>
<dbReference type="GO" id="GO:0032259">
    <property type="term" value="P:methylation"/>
    <property type="evidence" value="ECO:0007669"/>
    <property type="project" value="UniProtKB-KW"/>
</dbReference>
<organism evidence="6 7">
    <name type="scientific">Phlebiopsis gigantea (strain 11061_1 CR5-6)</name>
    <name type="common">White-rot fungus</name>
    <name type="synonym">Peniophora gigantea</name>
    <dbReference type="NCBI Taxonomy" id="745531"/>
    <lineage>
        <taxon>Eukaryota</taxon>
        <taxon>Fungi</taxon>
        <taxon>Dikarya</taxon>
        <taxon>Basidiomycota</taxon>
        <taxon>Agaricomycotina</taxon>
        <taxon>Agaricomycetes</taxon>
        <taxon>Polyporales</taxon>
        <taxon>Phanerochaetaceae</taxon>
        <taxon>Phlebiopsis</taxon>
    </lineage>
</organism>
<comment type="similarity">
    <text evidence="1">Belongs to the CFA/CMAS family.</text>
</comment>
<evidence type="ECO:0000313" key="6">
    <source>
        <dbReference type="EMBL" id="KIP03918.1"/>
    </source>
</evidence>
<evidence type="ECO:0000313" key="7">
    <source>
        <dbReference type="Proteomes" id="UP000053257"/>
    </source>
</evidence>
<dbReference type="Pfam" id="PF02353">
    <property type="entry name" value="CMAS"/>
    <property type="match status" value="1"/>
</dbReference>
<name>A0A0C3PEN1_PHLG1</name>
<sequence>MLSKSDADSPLLPLSVNSKVHNLYGTMWDLYVHYARVCLLAAMKDGLKTGSLVVVEGDSVYTFGESTTPAQPAVILRVVNANFWCRVYASHDLGFAEAYMHGDFLATPSDVKAVLDLWLQNRQNLSALTSLLSRSASFLSALYVRAFGQSLQNAKLNVITGYDVCNDFFKALLGKTMMYSCAVFPEQTGGVRGDLDGVWSPDHLDVAQMHKLHMVLQKARVRSGDRVLEFGTGWGSLAIEAAKMGCYVDTLTLSVEQKALAEERIATEGLTDRIRVHLLDYRNLPQEFEHQFDAFVCIEMVEHVGAKYLPKYFEILDWALRPERATAVITATTTPEFRFTEYQSEDYARRYQWPNAFCPSPTYFVTKASKTWRGRFVLESVEDYAHHYPRTLREWGRRLQLSWGPKLVHSLVQAQPQLSDEEALAIFKRKWEYMCVYAEVGFARAYTSCHHFTFARPENVVTRCD</sequence>
<gene>
    <name evidence="6" type="ORF">PHLGIDRAFT_94222</name>
</gene>
<dbReference type="AlphaFoldDB" id="A0A0C3PEN1"/>
<dbReference type="Gene3D" id="3.40.50.150">
    <property type="entry name" value="Vaccinia Virus protein VP39"/>
    <property type="match status" value="1"/>
</dbReference>
<dbReference type="PIRSF" id="PIRSF003085">
    <property type="entry name" value="CMAS"/>
    <property type="match status" value="1"/>
</dbReference>
<dbReference type="GO" id="GO:0008610">
    <property type="term" value="P:lipid biosynthetic process"/>
    <property type="evidence" value="ECO:0007669"/>
    <property type="project" value="InterPro"/>
</dbReference>
<evidence type="ECO:0000256" key="4">
    <source>
        <dbReference type="ARBA" id="ARBA00022691"/>
    </source>
</evidence>
<keyword evidence="3" id="KW-0808">Transferase</keyword>
<dbReference type="SUPFAM" id="SSF53335">
    <property type="entry name" value="S-adenosyl-L-methionine-dependent methyltransferases"/>
    <property type="match status" value="1"/>
</dbReference>
<accession>A0A0C3PEN1</accession>
<keyword evidence="7" id="KW-1185">Reference proteome</keyword>
<dbReference type="InterPro" id="IPR029063">
    <property type="entry name" value="SAM-dependent_MTases_sf"/>
</dbReference>
<reference evidence="6 7" key="1">
    <citation type="journal article" date="2014" name="PLoS Genet.">
        <title>Analysis of the Phlebiopsis gigantea genome, transcriptome and secretome provides insight into its pioneer colonization strategies of wood.</title>
        <authorList>
            <person name="Hori C."/>
            <person name="Ishida T."/>
            <person name="Igarashi K."/>
            <person name="Samejima M."/>
            <person name="Suzuki H."/>
            <person name="Master E."/>
            <person name="Ferreira P."/>
            <person name="Ruiz-Duenas F.J."/>
            <person name="Held B."/>
            <person name="Canessa P."/>
            <person name="Larrondo L.F."/>
            <person name="Schmoll M."/>
            <person name="Druzhinina I.S."/>
            <person name="Kubicek C.P."/>
            <person name="Gaskell J.A."/>
            <person name="Kersten P."/>
            <person name="St John F."/>
            <person name="Glasner J."/>
            <person name="Sabat G."/>
            <person name="Splinter BonDurant S."/>
            <person name="Syed K."/>
            <person name="Yadav J."/>
            <person name="Mgbeahuruike A.C."/>
            <person name="Kovalchuk A."/>
            <person name="Asiegbu F.O."/>
            <person name="Lackner G."/>
            <person name="Hoffmeister D."/>
            <person name="Rencoret J."/>
            <person name="Gutierrez A."/>
            <person name="Sun H."/>
            <person name="Lindquist E."/>
            <person name="Barry K."/>
            <person name="Riley R."/>
            <person name="Grigoriev I.V."/>
            <person name="Henrissat B."/>
            <person name="Kues U."/>
            <person name="Berka R.M."/>
            <person name="Martinez A.T."/>
            <person name="Covert S.F."/>
            <person name="Blanchette R.A."/>
            <person name="Cullen D."/>
        </authorList>
    </citation>
    <scope>NUCLEOTIDE SEQUENCE [LARGE SCALE GENOMIC DNA]</scope>
    <source>
        <strain evidence="6 7">11061_1 CR5-6</strain>
    </source>
</reference>
<evidence type="ECO:0000256" key="3">
    <source>
        <dbReference type="ARBA" id="ARBA00022679"/>
    </source>
</evidence>
<dbReference type="Proteomes" id="UP000053257">
    <property type="component" value="Unassembled WGS sequence"/>
</dbReference>
<dbReference type="CDD" id="cd02440">
    <property type="entry name" value="AdoMet_MTases"/>
    <property type="match status" value="1"/>
</dbReference>
<keyword evidence="2" id="KW-0489">Methyltransferase</keyword>
<proteinExistence type="inferred from homology"/>
<dbReference type="InterPro" id="IPR003333">
    <property type="entry name" value="CMAS"/>
</dbReference>
<dbReference type="PANTHER" id="PTHR43667:SF2">
    <property type="entry name" value="FATTY ACID C-METHYL TRANSFERASE"/>
    <property type="match status" value="1"/>
</dbReference>
<dbReference type="STRING" id="745531.A0A0C3PEN1"/>